<dbReference type="Pfam" id="PF08536">
    <property type="entry name" value="Whirly"/>
    <property type="match status" value="1"/>
</dbReference>
<name>A0AAD3SRJ5_NEPGR</name>
<dbReference type="GO" id="GO:0006952">
    <property type="term" value="P:defense response"/>
    <property type="evidence" value="ECO:0007669"/>
    <property type="project" value="InterPro"/>
</dbReference>
<reference evidence="3" key="1">
    <citation type="submission" date="2023-05" db="EMBL/GenBank/DDBJ databases">
        <title>Nepenthes gracilis genome sequencing.</title>
        <authorList>
            <person name="Fukushima K."/>
        </authorList>
    </citation>
    <scope>NUCLEOTIDE SEQUENCE</scope>
    <source>
        <strain evidence="3">SING2019-196</strain>
    </source>
</reference>
<evidence type="ECO:0000313" key="3">
    <source>
        <dbReference type="EMBL" id="GMH16698.1"/>
    </source>
</evidence>
<dbReference type="EMBL" id="BSYO01000017">
    <property type="protein sequence ID" value="GMH16698.1"/>
    <property type="molecule type" value="Genomic_DNA"/>
</dbReference>
<accession>A0AAD3SRJ5</accession>
<dbReference type="GO" id="GO:0003697">
    <property type="term" value="F:single-stranded DNA binding"/>
    <property type="evidence" value="ECO:0007669"/>
    <property type="project" value="InterPro"/>
</dbReference>
<dbReference type="InterPro" id="IPR013742">
    <property type="entry name" value="Whirly"/>
</dbReference>
<keyword evidence="2" id="KW-0809">Transit peptide</keyword>
<protein>
    <recommendedName>
        <fullName evidence="5">Single-stranded DNA-bindig protein WHY2, mitochondrial</fullName>
    </recommendedName>
</protein>
<comment type="caution">
    <text evidence="3">The sequence shown here is derived from an EMBL/GenBank/DDBJ whole genome shotgun (WGS) entry which is preliminary data.</text>
</comment>
<organism evidence="3 4">
    <name type="scientific">Nepenthes gracilis</name>
    <name type="common">Slender pitcher plant</name>
    <dbReference type="NCBI Taxonomy" id="150966"/>
    <lineage>
        <taxon>Eukaryota</taxon>
        <taxon>Viridiplantae</taxon>
        <taxon>Streptophyta</taxon>
        <taxon>Embryophyta</taxon>
        <taxon>Tracheophyta</taxon>
        <taxon>Spermatophyta</taxon>
        <taxon>Magnoliopsida</taxon>
        <taxon>eudicotyledons</taxon>
        <taxon>Gunneridae</taxon>
        <taxon>Pentapetalae</taxon>
        <taxon>Caryophyllales</taxon>
        <taxon>Nepenthaceae</taxon>
        <taxon>Nepenthes</taxon>
    </lineage>
</organism>
<sequence>MMKLARVLKPGTSGRISARSDLMDVLCSNGFFNQVGISTIGQNVGANDRIHAQYYVYKGKAALSACPVLPRFTKLNNGALKVDRPGAMMLTFSPAVAERKYDWARKQLFALSVTEVGSLITLGTKDSCEFFHDPSIRTSAAGQVRKSLSVKPLMDCSGYFISLNVVNNALQTNERLTVPITSAEFAVMCTTFRFALPILMGWDRYNNSQPLLLNVGVTTAKLDASKLPKSIESEWDR</sequence>
<dbReference type="GO" id="GO:0006355">
    <property type="term" value="P:regulation of DNA-templated transcription"/>
    <property type="evidence" value="ECO:0007669"/>
    <property type="project" value="InterPro"/>
</dbReference>
<comment type="similarity">
    <text evidence="1">Belongs to the Whirly family.</text>
</comment>
<dbReference type="PANTHER" id="PTHR31745:SF1">
    <property type="entry name" value="SINGLE-STRANDED DNA-BINDING PROTEIN WHY2, MITOCHONDRIAL"/>
    <property type="match status" value="1"/>
</dbReference>
<keyword evidence="4" id="KW-1185">Reference proteome</keyword>
<evidence type="ECO:0000313" key="4">
    <source>
        <dbReference type="Proteomes" id="UP001279734"/>
    </source>
</evidence>
<evidence type="ECO:0000256" key="2">
    <source>
        <dbReference type="ARBA" id="ARBA00022946"/>
    </source>
</evidence>
<dbReference type="Gene3D" id="2.30.31.10">
    <property type="entry name" value="Transcriptional Coactivator Pc4, Chain A"/>
    <property type="match status" value="1"/>
</dbReference>
<dbReference type="AlphaFoldDB" id="A0AAD3SRJ5"/>
<dbReference type="Proteomes" id="UP001279734">
    <property type="component" value="Unassembled WGS sequence"/>
</dbReference>
<evidence type="ECO:0000256" key="1">
    <source>
        <dbReference type="ARBA" id="ARBA00006061"/>
    </source>
</evidence>
<evidence type="ECO:0008006" key="5">
    <source>
        <dbReference type="Google" id="ProtNLM"/>
    </source>
</evidence>
<proteinExistence type="inferred from homology"/>
<dbReference type="PANTHER" id="PTHR31745">
    <property type="entry name" value="SINGLE-STRANDED DNA-BINDING PROTEIN WHY2, MITOCHONDRIAL"/>
    <property type="match status" value="1"/>
</dbReference>
<dbReference type="SUPFAM" id="SSF54447">
    <property type="entry name" value="ssDNA-binding transcriptional regulator domain"/>
    <property type="match status" value="1"/>
</dbReference>
<dbReference type="InterPro" id="IPR009044">
    <property type="entry name" value="ssDNA-bd_transcriptional_reg"/>
</dbReference>
<gene>
    <name evidence="3" type="ORF">Nepgr_018539</name>
</gene>